<dbReference type="SUPFAM" id="SSF50998">
    <property type="entry name" value="Quinoprotein alcohol dehydrogenase-like"/>
    <property type="match status" value="1"/>
</dbReference>
<feature type="repeat" description="WD" evidence="1">
    <location>
        <begin position="189"/>
        <end position="221"/>
    </location>
</feature>
<sequence>MAAGTTGLVLKQGLLSSSSHRLDGKILSVVYQPESQTCTVFHEESVSVFVAGSKGLNYTFNGDTKSLLHVSQFEVFVAVGRHRIAIITKDFKPFFETNSKNPIINCLYNPCSGDIITSEKGSITCWSFHHGGKTLSISHVIDAGISEDDSVGIIHLEHVPGNAQRCFVSVRSSVKVYHLVTGRLLKEATDLHSRPISSLLFFHPLQYIITGARDGSIKVWSQQWEQICSFIGHEGPVTSLCPYSSGPLVISGSLDSTMKIWSLKGLDLVQTLDHSVPVQGLVSQPGCNTVISYSTKKLFHWNINELYKKLTTIGSDVIELHATSHPLVPLRLVAACSDGAVRLVSPVSGSILTTSLLHHSSIILNTVYKAFDETMFILTEDGTIMVYDCTTNPCTCQSVWEPNTSLGNYTCLSLYELTLDAEELEELQSEDRWLSVLIEAHKNSPYEEEKPLYKERRGLYLLLAGTDEGYIAVLDQTNGSILYSVKDHESPVSFIACNPKRQNIITAFKDEHIIIWRVYPYSNQDALVMMMSFDVIGCPTHIAILLDRLCIGVNDYDRANYALTVYSLLDLTCYSSNPLHSHSEPITGLDVNTRLHLFVSCAKDLSVRVWSQDNNILRIVQLDAVPNSVSFSSQTGNITVGMKGHLYSLHHMLYLTTAYIKQLVSLTAGIEEEREEAQRELLAPLESFSPEDQIRLDPPSDEFKAEAYRGALSQEELDELDRKAALKTEAVMKLLSREEDLKSIRDTKAKIDKESAALTVFEKKQAWKQVYPLLQPIPGTEVKCSEIDDFDPDTYGLIPIPIEPYEPFSIGPRRCFFPPLHKFDPPYPIAPDCHLPNSILLQKLRKSDEDRKLAESWKPPTLSDKQRQLMLEQQEGEEEEEEEEDSDLMNRLRAAMMADDTSIPSPSPPITPPPPESPVREVRTKMKVEKLIAPKPKPKTPPPPPPPKTPTPPPKSPTPPPPTPLPEYITQFIGQAWFDGLFPQPSTK</sequence>
<evidence type="ECO:0000313" key="3">
    <source>
        <dbReference type="EnsemblMetazoa" id="Aqu2.1.34832_001"/>
    </source>
</evidence>
<feature type="compositionally biased region" description="Pro residues" evidence="2">
    <location>
        <begin position="939"/>
        <end position="965"/>
    </location>
</feature>
<dbReference type="STRING" id="400682.A0A1X7V5N5"/>
<reference evidence="4" key="1">
    <citation type="journal article" date="2010" name="Nature">
        <title>The Amphimedon queenslandica genome and the evolution of animal complexity.</title>
        <authorList>
            <person name="Srivastava M."/>
            <person name="Simakov O."/>
            <person name="Chapman J."/>
            <person name="Fahey B."/>
            <person name="Gauthier M.E."/>
            <person name="Mitros T."/>
            <person name="Richards G.S."/>
            <person name="Conaco C."/>
            <person name="Dacre M."/>
            <person name="Hellsten U."/>
            <person name="Larroux C."/>
            <person name="Putnam N.H."/>
            <person name="Stanke M."/>
            <person name="Adamska M."/>
            <person name="Darling A."/>
            <person name="Degnan S.M."/>
            <person name="Oakley T.H."/>
            <person name="Plachetzki D.C."/>
            <person name="Zhai Y."/>
            <person name="Adamski M."/>
            <person name="Calcino A."/>
            <person name="Cummins S.F."/>
            <person name="Goodstein D.M."/>
            <person name="Harris C."/>
            <person name="Jackson D.J."/>
            <person name="Leys S.P."/>
            <person name="Shu S."/>
            <person name="Woodcroft B.J."/>
            <person name="Vervoort M."/>
            <person name="Kosik K.S."/>
            <person name="Manning G."/>
            <person name="Degnan B.M."/>
            <person name="Rokhsar D.S."/>
        </authorList>
    </citation>
    <scope>NUCLEOTIDE SEQUENCE [LARGE SCALE GENOMIC DNA]</scope>
</reference>
<dbReference type="InParanoid" id="A0A1X7V5N5"/>
<organism evidence="3">
    <name type="scientific">Amphimedon queenslandica</name>
    <name type="common">Sponge</name>
    <dbReference type="NCBI Taxonomy" id="400682"/>
    <lineage>
        <taxon>Eukaryota</taxon>
        <taxon>Metazoa</taxon>
        <taxon>Porifera</taxon>
        <taxon>Demospongiae</taxon>
        <taxon>Heteroscleromorpha</taxon>
        <taxon>Haplosclerida</taxon>
        <taxon>Niphatidae</taxon>
        <taxon>Amphimedon</taxon>
    </lineage>
</organism>
<protein>
    <recommendedName>
        <fullName evidence="5">WD repeat-containing protein 55 homolog</fullName>
    </recommendedName>
</protein>
<dbReference type="InterPro" id="IPR011047">
    <property type="entry name" value="Quinoprotein_ADH-like_sf"/>
</dbReference>
<dbReference type="PROSITE" id="PS50082">
    <property type="entry name" value="WD_REPEATS_2"/>
    <property type="match status" value="4"/>
</dbReference>
<evidence type="ECO:0000256" key="2">
    <source>
        <dbReference type="SAM" id="MobiDB-lite"/>
    </source>
</evidence>
<dbReference type="Gene3D" id="2.130.10.10">
    <property type="entry name" value="YVTN repeat-like/Quinoprotein amine dehydrogenase"/>
    <property type="match status" value="2"/>
</dbReference>
<gene>
    <name evidence="3" type="primary">109581230</name>
</gene>
<dbReference type="InterPro" id="IPR036322">
    <property type="entry name" value="WD40_repeat_dom_sf"/>
</dbReference>
<proteinExistence type="predicted"/>
<evidence type="ECO:0000313" key="4">
    <source>
        <dbReference type="Proteomes" id="UP000007879"/>
    </source>
</evidence>
<keyword evidence="1" id="KW-0853">WD repeat</keyword>
<accession>A0A1X7V5N5</accession>
<dbReference type="InterPro" id="IPR015943">
    <property type="entry name" value="WD40/YVTN_repeat-like_dom_sf"/>
</dbReference>
<feature type="region of interest" description="Disordered" evidence="2">
    <location>
        <begin position="851"/>
        <end position="967"/>
    </location>
</feature>
<feature type="repeat" description="WD" evidence="1">
    <location>
        <begin position="230"/>
        <end position="271"/>
    </location>
</feature>
<name>A0A1X7V5N5_AMPQE</name>
<feature type="compositionally biased region" description="Pro residues" evidence="2">
    <location>
        <begin position="905"/>
        <end position="917"/>
    </location>
</feature>
<dbReference type="Pfam" id="PF00400">
    <property type="entry name" value="WD40"/>
    <property type="match status" value="4"/>
</dbReference>
<feature type="repeat" description="WD" evidence="1">
    <location>
        <begin position="579"/>
        <end position="611"/>
    </location>
</feature>
<dbReference type="OrthoDB" id="6262491at2759"/>
<keyword evidence="4" id="KW-1185">Reference proteome</keyword>
<dbReference type="eggNOG" id="ENOG502QSKH">
    <property type="taxonomic scope" value="Eukaryota"/>
</dbReference>
<dbReference type="KEGG" id="aqu:109581230"/>
<dbReference type="PANTHER" id="PTHR45532:SF1">
    <property type="entry name" value="WD REPEAT-CONTAINING PROTEIN 97"/>
    <property type="match status" value="1"/>
</dbReference>
<evidence type="ECO:0000256" key="1">
    <source>
        <dbReference type="PROSITE-ProRule" id="PRU00221"/>
    </source>
</evidence>
<dbReference type="EnsemblMetazoa" id="Aqu2.1.34832_001">
    <property type="protein sequence ID" value="Aqu2.1.34832_001"/>
    <property type="gene ID" value="Aqu2.1.34832"/>
</dbReference>
<dbReference type="PANTHER" id="PTHR45532">
    <property type="entry name" value="WD REPEAT-CONTAINING PROTEIN 97"/>
    <property type="match status" value="1"/>
</dbReference>
<dbReference type="EnsemblMetazoa" id="XM_019995171.1">
    <property type="protein sequence ID" value="XP_019850730.1"/>
    <property type="gene ID" value="LOC109581230"/>
</dbReference>
<feature type="repeat" description="WD" evidence="1">
    <location>
        <begin position="485"/>
        <end position="518"/>
    </location>
</feature>
<feature type="compositionally biased region" description="Basic and acidic residues" evidence="2">
    <location>
        <begin position="918"/>
        <end position="932"/>
    </location>
</feature>
<feature type="compositionally biased region" description="Acidic residues" evidence="2">
    <location>
        <begin position="874"/>
        <end position="887"/>
    </location>
</feature>
<reference evidence="3" key="2">
    <citation type="submission" date="2017-05" db="UniProtKB">
        <authorList>
            <consortium name="EnsemblMetazoa"/>
        </authorList>
    </citation>
    <scope>IDENTIFICATION</scope>
</reference>
<dbReference type="InterPro" id="IPR001680">
    <property type="entry name" value="WD40_rpt"/>
</dbReference>
<dbReference type="AlphaFoldDB" id="A0A1X7V5N5"/>
<dbReference type="PROSITE" id="PS50294">
    <property type="entry name" value="WD_REPEATS_REGION"/>
    <property type="match status" value="3"/>
</dbReference>
<dbReference type="Proteomes" id="UP000007879">
    <property type="component" value="Unassembled WGS sequence"/>
</dbReference>
<dbReference type="SUPFAM" id="SSF50978">
    <property type="entry name" value="WD40 repeat-like"/>
    <property type="match status" value="1"/>
</dbReference>
<evidence type="ECO:0008006" key="5">
    <source>
        <dbReference type="Google" id="ProtNLM"/>
    </source>
</evidence>
<dbReference type="SMART" id="SM00320">
    <property type="entry name" value="WD40"/>
    <property type="match status" value="6"/>
</dbReference>
<dbReference type="PRINTS" id="PR01217">
    <property type="entry name" value="PRICHEXTENSN"/>
</dbReference>